<dbReference type="InterPro" id="IPR052702">
    <property type="entry name" value="MscS-like_channel"/>
</dbReference>
<dbReference type="PANTHER" id="PTHR30347">
    <property type="entry name" value="POTASSIUM CHANNEL RELATED"/>
    <property type="match status" value="1"/>
</dbReference>
<dbReference type="Pfam" id="PF21088">
    <property type="entry name" value="MS_channel_1st"/>
    <property type="match status" value="1"/>
</dbReference>
<comment type="caution">
    <text evidence="15">The sequence shown here is derived from an EMBL/GenBank/DDBJ whole genome shotgun (WGS) entry which is preliminary data.</text>
</comment>
<sequence length="1082" mass="121296">MRFLWLLMVLGLPGIAVALPTADLLKSSLSGLGERKLPEAEQLAVQQALEQALGWLENAERARASLEQLELQVAGAPEQIRKNRQELVQLLQQAERRQLPSSISLPELEGLLAEQGRQLSAWQNELNEANTAIVRAQTRPERAQSEISANQKRIQEINNQLKTAKEGGKPLLSSERLDALRAELEALQVRNSLRQAELVNNSVLQDLASSSRELMATRVQAQEDYMATLQGLLSEKRQAASELAVQEQSLKVEKAGEDTLLLKESSLNLQISDYLLEITERRNQLAQKSLEVRQQLDSVQQAEQAMEEQIAALQGSVLLAKILYQQKQALPQPSFDRTLADQIADTRLYQFQLRQYRETQQRPDDYVSRALQGQADEDGQVREALQELVRLRSGLMERLNHELNAYLSEAISVQLNQKQLQTLSLQLRILLDEHMFWIPSNKPLDRDWLKQLPARLKKQWKSLDGGAALGELWPVWRDYWLAFLPALLVSLAVLWKRRSLYQSIEHARPRIGHYLNDRQRFTPMAIGAMLLLSLPAFLWFSTAGWLAQLHTLGVPYEFGTALLHTAKLGLVFAVAYRLLGRQGVAGLHFGWPAVQVAFLRKRLAWVALVVWLLALVVPLAQANLSALSDDVLGVVVLALGLSLLGGLLINAALQQYGATSMPLLGKLLALLLGAAPLVLVGALIAGYYYTVLQMSERLLMSLALVIVWVLLRAAIERGLAIAARRLAWQRVERLRQQEGSEEQESGGEELDISVVNEQSLRLVRLMLVLLLVAGLYWVWADVISLFAYLDNVVLYENAVHGGIDSPTVDVSLRDLLNALIIVGMTVMLARNLPGLLEVLFLSRIKLAPGTSYAAMRLLSYTISSIGIVTTLAALGVSWNKLQWLVAALSVGLGFGLQEIFANFISGLIILFERPVRIGDLVTIGDMTGTVSRIRIRATTITEFDRKESIIPNKVLVTERLLNWSLSDSVTRITLHISLSYDVDLERARRLMLEIMQENSRILEDPEPVVLFLEIGASGFNHEMRYHVGEISDRNTSIDEVHNRLVERFREAGIQMAFKQVDVFIKNEQGDEAHWSTRQRHSG</sequence>
<feature type="transmembrane region" description="Helical" evidence="9">
    <location>
        <begin position="524"/>
        <end position="546"/>
    </location>
</feature>
<accession>A0A4R6TYT3</accession>
<feature type="transmembrane region" description="Helical" evidence="9">
    <location>
        <begin position="765"/>
        <end position="789"/>
    </location>
</feature>
<evidence type="ECO:0000256" key="5">
    <source>
        <dbReference type="ARBA" id="ARBA00022729"/>
    </source>
</evidence>
<feature type="domain" description="Mechanosensitive ion channel inner membrane" evidence="11">
    <location>
        <begin position="481"/>
        <end position="795"/>
    </location>
</feature>
<proteinExistence type="inferred from homology"/>
<feature type="coiled-coil region" evidence="8">
    <location>
        <begin position="112"/>
        <end position="197"/>
    </location>
</feature>
<feature type="domain" description="Mechanosensitive ion channel MscS" evidence="10">
    <location>
        <begin position="899"/>
        <end position="964"/>
    </location>
</feature>
<evidence type="ECO:0000256" key="6">
    <source>
        <dbReference type="ARBA" id="ARBA00022989"/>
    </source>
</evidence>
<dbReference type="InterPro" id="IPR024393">
    <property type="entry name" value="MscS_porin"/>
</dbReference>
<dbReference type="InterPro" id="IPR023408">
    <property type="entry name" value="MscS_beta-dom_sf"/>
</dbReference>
<evidence type="ECO:0000256" key="9">
    <source>
        <dbReference type="SAM" id="Phobius"/>
    </source>
</evidence>
<keyword evidence="4 9" id="KW-0812">Transmembrane</keyword>
<dbReference type="InterPro" id="IPR011066">
    <property type="entry name" value="MscS_channel_C_sf"/>
</dbReference>
<dbReference type="Pfam" id="PF12794">
    <property type="entry name" value="MscS_TM"/>
    <property type="match status" value="1"/>
</dbReference>
<protein>
    <submittedName>
        <fullName evidence="15">Potassium efflux system protein</fullName>
    </submittedName>
</protein>
<evidence type="ECO:0000256" key="2">
    <source>
        <dbReference type="ARBA" id="ARBA00008017"/>
    </source>
</evidence>
<dbReference type="NCBIfam" id="NF008438">
    <property type="entry name" value="PRK11281.1"/>
    <property type="match status" value="1"/>
</dbReference>
<feature type="domain" description="Mechanosensitive ion channel transmembrane helices 2/3" evidence="14">
    <location>
        <begin position="857"/>
        <end position="897"/>
    </location>
</feature>
<keyword evidence="16" id="KW-1185">Reference proteome</keyword>
<evidence type="ECO:0000256" key="1">
    <source>
        <dbReference type="ARBA" id="ARBA00004651"/>
    </source>
</evidence>
<keyword evidence="3" id="KW-1003">Cell membrane</keyword>
<dbReference type="SUPFAM" id="SSF82689">
    <property type="entry name" value="Mechanosensitive channel protein MscS (YggB), C-terminal domain"/>
    <property type="match status" value="1"/>
</dbReference>
<dbReference type="FunFam" id="1.10.287.1260:FF:000002">
    <property type="entry name" value="Potassium efflux system KefA"/>
    <property type="match status" value="1"/>
</dbReference>
<dbReference type="Gene3D" id="1.10.287.1260">
    <property type="match status" value="1"/>
</dbReference>
<comment type="similarity">
    <text evidence="2">Belongs to the MscS (TC 1.A.23) family.</text>
</comment>
<evidence type="ECO:0000313" key="15">
    <source>
        <dbReference type="EMBL" id="TDQ37115.1"/>
    </source>
</evidence>
<feature type="domain" description="Mechanosensitive ion channel MscS C-terminal" evidence="13">
    <location>
        <begin position="973"/>
        <end position="1055"/>
    </location>
</feature>
<feature type="domain" description="Mechanosensitive ion channel MscS porin" evidence="12">
    <location>
        <begin position="29"/>
        <end position="261"/>
    </location>
</feature>
<dbReference type="InterPro" id="IPR049142">
    <property type="entry name" value="MS_channel_1st"/>
</dbReference>
<evidence type="ECO:0000259" key="10">
    <source>
        <dbReference type="Pfam" id="PF00924"/>
    </source>
</evidence>
<keyword evidence="6 9" id="KW-1133">Transmembrane helix</keyword>
<dbReference type="InterPro" id="IPR025692">
    <property type="entry name" value="MscS_IM_dom1"/>
</dbReference>
<feature type="transmembrane region" description="Helical" evidence="9">
    <location>
        <begin position="884"/>
        <end position="911"/>
    </location>
</feature>
<feature type="transmembrane region" description="Helical" evidence="9">
    <location>
        <begin position="479"/>
        <end position="495"/>
    </location>
</feature>
<feature type="transmembrane region" description="Helical" evidence="9">
    <location>
        <begin position="603"/>
        <end position="620"/>
    </location>
</feature>
<dbReference type="SUPFAM" id="SSF82861">
    <property type="entry name" value="Mechanosensitive channel protein MscS (YggB), transmembrane region"/>
    <property type="match status" value="1"/>
</dbReference>
<feature type="transmembrane region" description="Helical" evidence="9">
    <location>
        <begin position="665"/>
        <end position="691"/>
    </location>
</feature>
<dbReference type="GO" id="GO:0009992">
    <property type="term" value="P:intracellular water homeostasis"/>
    <property type="evidence" value="ECO:0007669"/>
    <property type="project" value="TreeGrafter"/>
</dbReference>
<dbReference type="SUPFAM" id="SSF50182">
    <property type="entry name" value="Sm-like ribonucleoproteins"/>
    <property type="match status" value="1"/>
</dbReference>
<name>A0A4R6TYT3_9GAMM</name>
<evidence type="ECO:0000256" key="4">
    <source>
        <dbReference type="ARBA" id="ARBA00022692"/>
    </source>
</evidence>
<feature type="transmembrane region" description="Helical" evidence="9">
    <location>
        <begin position="558"/>
        <end position="579"/>
    </location>
</feature>
<evidence type="ECO:0000256" key="3">
    <source>
        <dbReference type="ARBA" id="ARBA00022475"/>
    </source>
</evidence>
<dbReference type="EMBL" id="SNYK01000009">
    <property type="protein sequence ID" value="TDQ37115.1"/>
    <property type="molecule type" value="Genomic_DNA"/>
</dbReference>
<evidence type="ECO:0000313" key="16">
    <source>
        <dbReference type="Proteomes" id="UP000294575"/>
    </source>
</evidence>
<evidence type="ECO:0000256" key="7">
    <source>
        <dbReference type="ARBA" id="ARBA00023136"/>
    </source>
</evidence>
<dbReference type="InterPro" id="IPR011014">
    <property type="entry name" value="MscS_channel_TM-2"/>
</dbReference>
<dbReference type="AlphaFoldDB" id="A0A4R6TYT3"/>
<evidence type="ECO:0000259" key="14">
    <source>
        <dbReference type="Pfam" id="PF21088"/>
    </source>
</evidence>
<evidence type="ECO:0000256" key="8">
    <source>
        <dbReference type="SAM" id="Coils"/>
    </source>
</evidence>
<reference evidence="15 16" key="1">
    <citation type="submission" date="2019-03" db="EMBL/GenBank/DDBJ databases">
        <title>Genomic Encyclopedia of Type Strains, Phase IV (KMG-IV): sequencing the most valuable type-strain genomes for metagenomic binning, comparative biology and taxonomic classification.</title>
        <authorList>
            <person name="Goeker M."/>
        </authorList>
    </citation>
    <scope>NUCLEOTIDE SEQUENCE [LARGE SCALE GENOMIC DNA]</scope>
    <source>
        <strain evidence="15 16">DSM 28679</strain>
    </source>
</reference>
<keyword evidence="8" id="KW-0175">Coiled coil</keyword>
<dbReference type="Gene3D" id="3.30.70.100">
    <property type="match status" value="1"/>
</dbReference>
<dbReference type="GO" id="GO:0005886">
    <property type="term" value="C:plasma membrane"/>
    <property type="evidence" value="ECO:0007669"/>
    <property type="project" value="UniProtKB-SubCell"/>
</dbReference>
<keyword evidence="5" id="KW-0732">Signal</keyword>
<dbReference type="Gene3D" id="2.30.30.60">
    <property type="match status" value="1"/>
</dbReference>
<feature type="transmembrane region" description="Helical" evidence="9">
    <location>
        <begin position="632"/>
        <end position="653"/>
    </location>
</feature>
<feature type="transmembrane region" description="Helical" evidence="9">
    <location>
        <begin position="857"/>
        <end position="878"/>
    </location>
</feature>
<feature type="transmembrane region" description="Helical" evidence="9">
    <location>
        <begin position="697"/>
        <end position="715"/>
    </location>
</feature>
<dbReference type="Pfam" id="PF12795">
    <property type="entry name" value="MscS_porin"/>
    <property type="match status" value="1"/>
</dbReference>
<comment type="subcellular location">
    <subcellularLocation>
        <location evidence="1">Cell membrane</location>
        <topology evidence="1">Multi-pass membrane protein</topology>
    </subcellularLocation>
</comment>
<gene>
    <name evidence="15" type="ORF">DFQ45_109115</name>
</gene>
<feature type="transmembrane region" description="Helical" evidence="9">
    <location>
        <begin position="815"/>
        <end position="836"/>
    </location>
</feature>
<dbReference type="InterPro" id="IPR049278">
    <property type="entry name" value="MS_channel_C"/>
</dbReference>
<dbReference type="GO" id="GO:0008381">
    <property type="term" value="F:mechanosensitive monoatomic ion channel activity"/>
    <property type="evidence" value="ECO:0007669"/>
    <property type="project" value="UniProtKB-ARBA"/>
</dbReference>
<dbReference type="PANTHER" id="PTHR30347:SF1">
    <property type="entry name" value="MECHANOSENSITIVE CHANNEL MSCK"/>
    <property type="match status" value="1"/>
</dbReference>
<keyword evidence="7 9" id="KW-0472">Membrane</keyword>
<dbReference type="InterPro" id="IPR006685">
    <property type="entry name" value="MscS_channel_2nd"/>
</dbReference>
<dbReference type="RefSeq" id="WP_166627874.1">
    <property type="nucleotide sequence ID" value="NZ_LNJZ01000008.1"/>
</dbReference>
<evidence type="ECO:0000259" key="11">
    <source>
        <dbReference type="Pfam" id="PF12794"/>
    </source>
</evidence>
<dbReference type="Pfam" id="PF21082">
    <property type="entry name" value="MS_channel_3rd"/>
    <property type="match status" value="1"/>
</dbReference>
<dbReference type="Pfam" id="PF00924">
    <property type="entry name" value="MS_channel_2nd"/>
    <property type="match status" value="1"/>
</dbReference>
<evidence type="ECO:0000259" key="13">
    <source>
        <dbReference type="Pfam" id="PF21082"/>
    </source>
</evidence>
<dbReference type="Proteomes" id="UP000294575">
    <property type="component" value="Unassembled WGS sequence"/>
</dbReference>
<dbReference type="InterPro" id="IPR010920">
    <property type="entry name" value="LSM_dom_sf"/>
</dbReference>
<evidence type="ECO:0000259" key="12">
    <source>
        <dbReference type="Pfam" id="PF12795"/>
    </source>
</evidence>
<organism evidence="15 16">
    <name type="scientific">Thiopseudomonas denitrificans</name>
    <dbReference type="NCBI Taxonomy" id="1501432"/>
    <lineage>
        <taxon>Bacteria</taxon>
        <taxon>Pseudomonadati</taxon>
        <taxon>Pseudomonadota</taxon>
        <taxon>Gammaproteobacteria</taxon>
        <taxon>Pseudomonadales</taxon>
        <taxon>Pseudomonadaceae</taxon>
        <taxon>Thiopseudomonas</taxon>
    </lineage>
</organism>